<reference evidence="3" key="3">
    <citation type="journal article" date="2022" name="Microbiol. Resour. Announc.">
        <title>Draft Genome Sequences of Eight Mycobacterium montefiorense Strains Isolated from Salamanders in Captivity.</title>
        <authorList>
            <person name="Komine T."/>
            <person name="Ihara H."/>
            <person name="Fukano H."/>
            <person name="Hoshino Y."/>
            <person name="Kurata O."/>
            <person name="Wada S."/>
        </authorList>
    </citation>
    <scope>NUCLEOTIDE SEQUENCE</scope>
    <source>
        <strain evidence="3">NJB18185</strain>
    </source>
</reference>
<reference evidence="4" key="2">
    <citation type="submission" date="2018-04" db="EMBL/GenBank/DDBJ databases">
        <title>Draft genome sequence of Mycobacterium montefiorense isolated from Japanese black salamander.</title>
        <authorList>
            <person name="Fukano H."/>
            <person name="Yoshida M."/>
            <person name="Shimizu A."/>
            <person name="Iwao H."/>
            <person name="Kurata O."/>
            <person name="Katayama Y."/>
            <person name="Omatsu T."/>
            <person name="Mizutani T."/>
            <person name="Wada S."/>
            <person name="Hoshino Y."/>
        </authorList>
    </citation>
    <scope>NUCLEOTIDE SEQUENCE [LARGE SCALE GENOMIC DNA]</scope>
    <source>
        <strain evidence="4">BS</strain>
    </source>
</reference>
<evidence type="ECO:0000313" key="2">
    <source>
        <dbReference type="EMBL" id="GBG37276.1"/>
    </source>
</evidence>
<evidence type="ECO:0000256" key="1">
    <source>
        <dbReference type="SAM" id="MobiDB-lite"/>
    </source>
</evidence>
<evidence type="ECO:0000313" key="5">
    <source>
        <dbReference type="Proteomes" id="UP001139505"/>
    </source>
</evidence>
<gene>
    <name evidence="2" type="ORF">MmonteBS_16480</name>
    <name evidence="3" type="ORF">NJB18185_01900</name>
</gene>
<dbReference type="AlphaFoldDB" id="A0AA37PIH5"/>
<feature type="region of interest" description="Disordered" evidence="1">
    <location>
        <begin position="47"/>
        <end position="75"/>
    </location>
</feature>
<protein>
    <submittedName>
        <fullName evidence="3">Uncharacterized protein</fullName>
    </submittedName>
</protein>
<sequence>MLTEFGDPVLSGAIGARRPKRNVEIAVGDGRREVDGQRQWLTDPVGLRLDGTQHDGGGDPAVRADHVGPLGMGTAAPDVSVDGVKVDGIVERV</sequence>
<proteinExistence type="predicted"/>
<reference evidence="3" key="4">
    <citation type="submission" date="2022-04" db="EMBL/GenBank/DDBJ databases">
        <authorList>
            <person name="Komine T."/>
            <person name="Fukano H."/>
            <person name="Wada S."/>
        </authorList>
    </citation>
    <scope>NUCLEOTIDE SEQUENCE</scope>
    <source>
        <strain evidence="3">NJB18185</strain>
    </source>
</reference>
<dbReference type="EMBL" id="BQYH01000002">
    <property type="protein sequence ID" value="GKU70413.1"/>
    <property type="molecule type" value="Genomic_DNA"/>
</dbReference>
<keyword evidence="4" id="KW-1185">Reference proteome</keyword>
<name>A0AA37PIH5_9MYCO</name>
<feature type="compositionally biased region" description="Basic and acidic residues" evidence="1">
    <location>
        <begin position="51"/>
        <end position="66"/>
    </location>
</feature>
<evidence type="ECO:0000313" key="4">
    <source>
        <dbReference type="Proteomes" id="UP000245060"/>
    </source>
</evidence>
<organism evidence="3 5">
    <name type="scientific">Mycobacterium montefiorense</name>
    <dbReference type="NCBI Taxonomy" id="154654"/>
    <lineage>
        <taxon>Bacteria</taxon>
        <taxon>Bacillati</taxon>
        <taxon>Actinomycetota</taxon>
        <taxon>Actinomycetes</taxon>
        <taxon>Mycobacteriales</taxon>
        <taxon>Mycobacteriaceae</taxon>
        <taxon>Mycobacterium</taxon>
        <taxon>Mycobacterium simiae complex</taxon>
    </lineage>
</organism>
<evidence type="ECO:0000313" key="3">
    <source>
        <dbReference type="EMBL" id="GKU70413.1"/>
    </source>
</evidence>
<dbReference type="EMBL" id="BFCH01000011">
    <property type="protein sequence ID" value="GBG37276.1"/>
    <property type="molecule type" value="Genomic_DNA"/>
</dbReference>
<accession>A0AA37PIH5</accession>
<comment type="caution">
    <text evidence="3">The sequence shown here is derived from an EMBL/GenBank/DDBJ whole genome shotgun (WGS) entry which is preliminary data.</text>
</comment>
<dbReference type="Proteomes" id="UP000245060">
    <property type="component" value="Unassembled WGS sequence"/>
</dbReference>
<reference evidence="2" key="1">
    <citation type="journal article" date="2018" name="Genome Announc.">
        <title>Draft Genome Sequence of Mycobacterium montefiorense Isolated from Japanese Black Salamander (Hynobius nigrescens).</title>
        <authorList>
            <person name="Fukano H."/>
            <person name="Yoshida M."/>
            <person name="Shimizu A."/>
            <person name="Iwao H."/>
            <person name="Katayama Y."/>
            <person name="Omatsu T."/>
            <person name="Mizutani T."/>
            <person name="Kurata O."/>
            <person name="Wada S."/>
            <person name="Hoshino Y."/>
        </authorList>
    </citation>
    <scope>NUCLEOTIDE SEQUENCE</scope>
    <source>
        <strain evidence="2">BS</strain>
    </source>
</reference>
<dbReference type="Proteomes" id="UP001139505">
    <property type="component" value="Unassembled WGS sequence"/>
</dbReference>